<reference evidence="3" key="1">
    <citation type="submission" date="2020-10" db="EMBL/GenBank/DDBJ databases">
        <authorList>
            <person name="Gilroy R."/>
        </authorList>
    </citation>
    <scope>NUCLEOTIDE SEQUENCE</scope>
    <source>
        <strain evidence="3">ChiSjej2B20-13462</strain>
    </source>
</reference>
<comment type="caution">
    <text evidence="3">The sequence shown here is derived from an EMBL/GenBank/DDBJ whole genome shotgun (WGS) entry which is preliminary data.</text>
</comment>
<evidence type="ECO:0000256" key="1">
    <source>
        <dbReference type="SAM" id="Coils"/>
    </source>
</evidence>
<dbReference type="AlphaFoldDB" id="A0A9D0Z514"/>
<dbReference type="EMBL" id="DVFN01000051">
    <property type="protein sequence ID" value="HIQ69356.1"/>
    <property type="molecule type" value="Genomic_DNA"/>
</dbReference>
<dbReference type="Pfam" id="PF13250">
    <property type="entry name" value="SNIPE"/>
    <property type="match status" value="1"/>
</dbReference>
<gene>
    <name evidence="3" type="ORF">IAA67_03380</name>
</gene>
<feature type="coiled-coil region" evidence="1">
    <location>
        <begin position="228"/>
        <end position="314"/>
    </location>
</feature>
<feature type="domain" description="Bacteriophage T5 Orf172 DNA-binding" evidence="2">
    <location>
        <begin position="331"/>
        <end position="414"/>
    </location>
</feature>
<proteinExistence type="predicted"/>
<feature type="coiled-coil region" evidence="1">
    <location>
        <begin position="23"/>
        <end position="139"/>
    </location>
</feature>
<keyword evidence="1" id="KW-0175">Coiled coil</keyword>
<organism evidence="3 4">
    <name type="scientific">Candidatus Avoscillospira stercorigallinarum</name>
    <dbReference type="NCBI Taxonomy" id="2840708"/>
    <lineage>
        <taxon>Bacteria</taxon>
        <taxon>Bacillati</taxon>
        <taxon>Bacillota</taxon>
        <taxon>Clostridia</taxon>
        <taxon>Eubacteriales</taxon>
        <taxon>Oscillospiraceae</taxon>
        <taxon>Oscillospiraceae incertae sedis</taxon>
        <taxon>Candidatus Avoscillospira</taxon>
    </lineage>
</organism>
<reference evidence="3" key="2">
    <citation type="journal article" date="2021" name="PeerJ">
        <title>Extensive microbial diversity within the chicken gut microbiome revealed by metagenomics and culture.</title>
        <authorList>
            <person name="Gilroy R."/>
            <person name="Ravi A."/>
            <person name="Getino M."/>
            <person name="Pursley I."/>
            <person name="Horton D.L."/>
            <person name="Alikhan N.F."/>
            <person name="Baker D."/>
            <person name="Gharbi K."/>
            <person name="Hall N."/>
            <person name="Watson M."/>
            <person name="Adriaenssens E.M."/>
            <person name="Foster-Nyarko E."/>
            <person name="Jarju S."/>
            <person name="Secka A."/>
            <person name="Antonio M."/>
            <person name="Oren A."/>
            <person name="Chaudhuri R.R."/>
            <person name="La Ragione R."/>
            <person name="Hildebrand F."/>
            <person name="Pallen M.J."/>
        </authorList>
    </citation>
    <scope>NUCLEOTIDE SEQUENCE</scope>
    <source>
        <strain evidence="3">ChiSjej2B20-13462</strain>
    </source>
</reference>
<sequence length="447" mass="51115">MEGVILVIIICAVVALISGLAKISDLSKELKEKEELLNGIANIDAYAKIKADEMNKQVEASEDKINKIIADGEARADSLDNEIKRLEAKRQSLEQEVTKLEGEVLVETVRIDAYLDMKSEDLKNKIAVLRSKEDEMIKNGEAVKITMPSREKKFLNNQSKQILRCFNSEVTALLSSVTFKNVDSVRTKISRSYETANKIFADDGVQITHEYVSAKLEELSLIYAQIVKEEEEREQRKAIREQMVEEEKVRREIEREKAKIDKETTQFSNEVKKLMGYLQKSSNDVERQLYVDKISELEAKIKSLEKDKENVLQREQNTRAGFVYIISNIGSFGEGVYKIGMTRRLDPMERISELSSASVPFVFDVHALIFSDDAPALEACLHQTFRDHQVNRVNSKKEFFRVDLDQIKEIVKENHNATVQFIDIPEAAEYRETLRIEAAEVEKVSTP</sequence>
<dbReference type="InterPro" id="IPR018306">
    <property type="entry name" value="Phage_T5_Orf172_DNA-bd"/>
</dbReference>
<accession>A0A9D0Z514</accession>
<dbReference type="SMART" id="SM00974">
    <property type="entry name" value="T5orf172"/>
    <property type="match status" value="1"/>
</dbReference>
<dbReference type="Pfam" id="PF13455">
    <property type="entry name" value="MUG113"/>
    <property type="match status" value="1"/>
</dbReference>
<evidence type="ECO:0000313" key="4">
    <source>
        <dbReference type="Proteomes" id="UP000886874"/>
    </source>
</evidence>
<evidence type="ECO:0000313" key="3">
    <source>
        <dbReference type="EMBL" id="HIQ69356.1"/>
    </source>
</evidence>
<evidence type="ECO:0000259" key="2">
    <source>
        <dbReference type="SMART" id="SM00974"/>
    </source>
</evidence>
<dbReference type="InterPro" id="IPR025280">
    <property type="entry name" value="SNIPE"/>
</dbReference>
<protein>
    <submittedName>
        <fullName evidence="3">DUF4041 domain-containing protein</fullName>
    </submittedName>
</protein>
<dbReference type="Proteomes" id="UP000886874">
    <property type="component" value="Unassembled WGS sequence"/>
</dbReference>
<name>A0A9D0Z514_9FIRM</name>